<gene>
    <name evidence="3" type="ORF">SAMN05660742_103145</name>
</gene>
<dbReference type="Gene3D" id="3.40.50.1820">
    <property type="entry name" value="alpha/beta hydrolase"/>
    <property type="match status" value="1"/>
</dbReference>
<name>A0A1H6W9V4_9FIRM</name>
<dbReference type="AlphaFoldDB" id="A0A1H6W9V4"/>
<sequence length="368" mass="41364">MCKKYHVLFSFILFVIVVLFPLYPVMAAKDTTTQLANLKVFVTGQSQLKPSFSSAHRRYSLLVQSDVTTVMIQAITTSPNDRLEINHMKSASSDLYTAKLHSGKNKFEIMVTNPAGIAKKYSLHIVRENIQPVVDKFLKYTYTDMQTGTTMEYRLFKPDHYSMLKSYPLVLFLHGSGECGTDNEAQLIANQGATIWAKPEEQAKNPCFVLAPQARYTWNDDPASTPANQAADLDMAVKVLQRVVESYHIDKNRLYATGVSDGGSAVWRLNEAYPSLFAAMVPICGEGDPTKADKIVGKPIWAFHAESDPIVSVEGSRAMIQAVRGAGGVPLYTEYPKNTYIYPIAHYSWILAYQDHKMRKWLFQQIKK</sequence>
<dbReference type="Proteomes" id="UP000199662">
    <property type="component" value="Unassembled WGS sequence"/>
</dbReference>
<organism evidence="3 4">
    <name type="scientific">Propionispira arboris</name>
    <dbReference type="NCBI Taxonomy" id="84035"/>
    <lineage>
        <taxon>Bacteria</taxon>
        <taxon>Bacillati</taxon>
        <taxon>Bacillota</taxon>
        <taxon>Negativicutes</taxon>
        <taxon>Selenomonadales</taxon>
        <taxon>Selenomonadaceae</taxon>
        <taxon>Propionispira</taxon>
    </lineage>
</organism>
<keyword evidence="1" id="KW-0732">Signal</keyword>
<dbReference type="InterPro" id="IPR029058">
    <property type="entry name" value="AB_hydrolase_fold"/>
</dbReference>
<dbReference type="InterPro" id="IPR050955">
    <property type="entry name" value="Plant_Biomass_Hydrol_Est"/>
</dbReference>
<keyword evidence="4" id="KW-1185">Reference proteome</keyword>
<proteinExistence type="predicted"/>
<dbReference type="EMBL" id="FNZK01000003">
    <property type="protein sequence ID" value="SEJ09620.1"/>
    <property type="molecule type" value="Genomic_DNA"/>
</dbReference>
<accession>A0A1H6W9V4</accession>
<feature type="domain" description="Cadherin-like beta-sandwich-like" evidence="2">
    <location>
        <begin position="36"/>
        <end position="128"/>
    </location>
</feature>
<evidence type="ECO:0000313" key="3">
    <source>
        <dbReference type="EMBL" id="SEJ09620.1"/>
    </source>
</evidence>
<dbReference type="Pfam" id="PF12733">
    <property type="entry name" value="Cadherin-like"/>
    <property type="match status" value="1"/>
</dbReference>
<dbReference type="PANTHER" id="PTHR43037">
    <property type="entry name" value="UNNAMED PRODUCT-RELATED"/>
    <property type="match status" value="1"/>
</dbReference>
<evidence type="ECO:0000256" key="1">
    <source>
        <dbReference type="ARBA" id="ARBA00022729"/>
    </source>
</evidence>
<dbReference type="InterPro" id="IPR025883">
    <property type="entry name" value="Cadherin-like_domain"/>
</dbReference>
<evidence type="ECO:0000259" key="2">
    <source>
        <dbReference type="Pfam" id="PF12733"/>
    </source>
</evidence>
<protein>
    <submittedName>
        <fullName evidence="3">Cadherin-like beta sandwich domain-containing protein</fullName>
    </submittedName>
</protein>
<dbReference type="PANTHER" id="PTHR43037:SF1">
    <property type="entry name" value="BLL1128 PROTEIN"/>
    <property type="match status" value="1"/>
</dbReference>
<reference evidence="3 4" key="1">
    <citation type="submission" date="2016-10" db="EMBL/GenBank/DDBJ databases">
        <authorList>
            <person name="de Groot N.N."/>
        </authorList>
    </citation>
    <scope>NUCLEOTIDE SEQUENCE [LARGE SCALE GENOMIC DNA]</scope>
    <source>
        <strain evidence="3 4">DSM 2179</strain>
    </source>
</reference>
<dbReference type="RefSeq" id="WP_091829492.1">
    <property type="nucleotide sequence ID" value="NZ_FNZK01000003.1"/>
</dbReference>
<dbReference type="SUPFAM" id="SSF53474">
    <property type="entry name" value="alpha/beta-Hydrolases"/>
    <property type="match status" value="1"/>
</dbReference>
<evidence type="ECO:0000313" key="4">
    <source>
        <dbReference type="Proteomes" id="UP000199662"/>
    </source>
</evidence>
<dbReference type="STRING" id="84035.SAMN05660742_103145"/>